<gene>
    <name evidence="2" type="ORF">EDD76_103259</name>
</gene>
<dbReference type="Pfam" id="PF01636">
    <property type="entry name" value="APH"/>
    <property type="match status" value="1"/>
</dbReference>
<dbReference type="PANTHER" id="PTHR21310">
    <property type="entry name" value="AMINOGLYCOSIDE PHOSPHOTRANSFERASE-RELATED-RELATED"/>
    <property type="match status" value="1"/>
</dbReference>
<dbReference type="Gene3D" id="3.30.200.20">
    <property type="entry name" value="Phosphorylase Kinase, domain 1"/>
    <property type="match status" value="1"/>
</dbReference>
<dbReference type="OrthoDB" id="334783at2"/>
<feature type="domain" description="Aminoglycoside phosphotransferase" evidence="1">
    <location>
        <begin position="36"/>
        <end position="270"/>
    </location>
</feature>
<organism evidence="2 3">
    <name type="scientific">Kineothrix alysoides</name>
    <dbReference type="NCBI Taxonomy" id="1469948"/>
    <lineage>
        <taxon>Bacteria</taxon>
        <taxon>Bacillati</taxon>
        <taxon>Bacillota</taxon>
        <taxon>Clostridia</taxon>
        <taxon>Lachnospirales</taxon>
        <taxon>Lachnospiraceae</taxon>
        <taxon>Kineothrix</taxon>
    </lineage>
</organism>
<dbReference type="GO" id="GO:0016301">
    <property type="term" value="F:kinase activity"/>
    <property type="evidence" value="ECO:0007669"/>
    <property type="project" value="UniProtKB-KW"/>
</dbReference>
<keyword evidence="2" id="KW-0808">Transferase</keyword>
<dbReference type="InterPro" id="IPR002575">
    <property type="entry name" value="Aminoglycoside_PTrfase"/>
</dbReference>
<proteinExistence type="predicted"/>
<accession>A0A4R1R3N9</accession>
<dbReference type="STRING" id="1469948.GCA_000732725_00802"/>
<dbReference type="Proteomes" id="UP000295718">
    <property type="component" value="Unassembled WGS sequence"/>
</dbReference>
<evidence type="ECO:0000259" key="1">
    <source>
        <dbReference type="Pfam" id="PF01636"/>
    </source>
</evidence>
<comment type="caution">
    <text evidence="2">The sequence shown here is derived from an EMBL/GenBank/DDBJ whole genome shotgun (WGS) entry which is preliminary data.</text>
</comment>
<evidence type="ECO:0000313" key="2">
    <source>
        <dbReference type="EMBL" id="TCL60066.1"/>
    </source>
</evidence>
<dbReference type="PANTHER" id="PTHR21310:SF15">
    <property type="entry name" value="AMINOGLYCOSIDE PHOSPHOTRANSFERASE DOMAIN-CONTAINING PROTEIN"/>
    <property type="match status" value="1"/>
</dbReference>
<dbReference type="RefSeq" id="WP_031389557.1">
    <property type="nucleotide sequence ID" value="NZ_JPNB01000001.1"/>
</dbReference>
<keyword evidence="3" id="KW-1185">Reference proteome</keyword>
<protein>
    <submittedName>
        <fullName evidence="2">Aminoglycoside phosphotransferase (APT) family kinase protein</fullName>
    </submittedName>
</protein>
<reference evidence="2 3" key="1">
    <citation type="submission" date="2019-03" db="EMBL/GenBank/DDBJ databases">
        <title>Genomic Encyclopedia of Type Strains, Phase IV (KMG-IV): sequencing the most valuable type-strain genomes for metagenomic binning, comparative biology and taxonomic classification.</title>
        <authorList>
            <person name="Goeker M."/>
        </authorList>
    </citation>
    <scope>NUCLEOTIDE SEQUENCE [LARGE SCALE GENOMIC DNA]</scope>
    <source>
        <strain evidence="2 3">DSM 100556</strain>
    </source>
</reference>
<dbReference type="EMBL" id="SLUO01000003">
    <property type="protein sequence ID" value="TCL60066.1"/>
    <property type="molecule type" value="Genomic_DNA"/>
</dbReference>
<dbReference type="Gene3D" id="3.90.1200.10">
    <property type="match status" value="1"/>
</dbReference>
<dbReference type="InterPro" id="IPR011009">
    <property type="entry name" value="Kinase-like_dom_sf"/>
</dbReference>
<dbReference type="SUPFAM" id="SSF56112">
    <property type="entry name" value="Protein kinase-like (PK-like)"/>
    <property type="match status" value="1"/>
</dbReference>
<name>A0A4R1R3N9_9FIRM</name>
<dbReference type="InterPro" id="IPR051678">
    <property type="entry name" value="AGP_Transferase"/>
</dbReference>
<evidence type="ECO:0000313" key="3">
    <source>
        <dbReference type="Proteomes" id="UP000295718"/>
    </source>
</evidence>
<sequence length="322" mass="36986">MGNVINAATKFWQSEETLKKMTERGLGRKVGQFSAEKLSGGFCSAVYLIHADEETVVLKIASEESVAMMRHECDYVPIEAKLLKILNDKLDIPMPKLLFYDDSREICQVPYFFMSFLEGQPLAGMNDIEPKELGGIKKQVGVITRKICSIPAPRFGIPAMPETYTDKNGDFIYNLFDMLLKDAEDKHMEIPKITSDELRNKIRDMKAVLDGADAPCYVHTDTWDGNVMVKEGKLSGLVDYAAILYGDPLMSHDFHDFVPEPRREFLEGYGKTEFTENEKKRIQVYRIWQRLGMVVERGFREYEEKDTYGWVLGEFEKELEKI</sequence>
<keyword evidence="2" id="KW-0418">Kinase</keyword>
<dbReference type="AlphaFoldDB" id="A0A4R1R3N9"/>